<proteinExistence type="predicted"/>
<evidence type="ECO:0000313" key="3">
    <source>
        <dbReference type="Proteomes" id="UP000054007"/>
    </source>
</evidence>
<evidence type="ECO:0000313" key="2">
    <source>
        <dbReference type="EMBL" id="KIY65345.1"/>
    </source>
</evidence>
<evidence type="ECO:0000256" key="1">
    <source>
        <dbReference type="SAM" id="MobiDB-lite"/>
    </source>
</evidence>
<name>A0A0D7B563_9AGAR</name>
<dbReference type="Proteomes" id="UP000054007">
    <property type="component" value="Unassembled WGS sequence"/>
</dbReference>
<protein>
    <submittedName>
        <fullName evidence="2">Uncharacterized protein</fullName>
    </submittedName>
</protein>
<dbReference type="AlphaFoldDB" id="A0A0D7B563"/>
<organism evidence="2 3">
    <name type="scientific">Cylindrobasidium torrendii FP15055 ss-10</name>
    <dbReference type="NCBI Taxonomy" id="1314674"/>
    <lineage>
        <taxon>Eukaryota</taxon>
        <taxon>Fungi</taxon>
        <taxon>Dikarya</taxon>
        <taxon>Basidiomycota</taxon>
        <taxon>Agaricomycotina</taxon>
        <taxon>Agaricomycetes</taxon>
        <taxon>Agaricomycetidae</taxon>
        <taxon>Agaricales</taxon>
        <taxon>Marasmiineae</taxon>
        <taxon>Physalacriaceae</taxon>
        <taxon>Cylindrobasidium</taxon>
    </lineage>
</organism>
<reference evidence="2 3" key="1">
    <citation type="journal article" date="2015" name="Fungal Genet. Biol.">
        <title>Evolution of novel wood decay mechanisms in Agaricales revealed by the genome sequences of Fistulina hepatica and Cylindrobasidium torrendii.</title>
        <authorList>
            <person name="Floudas D."/>
            <person name="Held B.W."/>
            <person name="Riley R."/>
            <person name="Nagy L.G."/>
            <person name="Koehler G."/>
            <person name="Ransdell A.S."/>
            <person name="Younus H."/>
            <person name="Chow J."/>
            <person name="Chiniquy J."/>
            <person name="Lipzen A."/>
            <person name="Tritt A."/>
            <person name="Sun H."/>
            <person name="Haridas S."/>
            <person name="LaButti K."/>
            <person name="Ohm R.A."/>
            <person name="Kues U."/>
            <person name="Blanchette R.A."/>
            <person name="Grigoriev I.V."/>
            <person name="Minto R.E."/>
            <person name="Hibbett D.S."/>
        </authorList>
    </citation>
    <scope>NUCLEOTIDE SEQUENCE [LARGE SCALE GENOMIC DNA]</scope>
    <source>
        <strain evidence="2 3">FP15055 ss-10</strain>
    </source>
</reference>
<sequence>MPQRASKPTAPRTGKPRPAASTTDHSSTTGPPANAKPLRLSANAKPQRLCVDTKSQLLSTDAKPQPEDEDDEELKKCQEELKKCQKELVACQLTCEMLRHLNHDANDRVKTLQGKLEASNNKLEPLSKVRMFLRLQHWHMLTRQELNELRIQLSTTQADALAMFESHQRQMIHVRELESAARDNLALIDDLQVKASSLESVITHLQTAICPELECIVCRDNYGALVHPVTHTEKTEAKHARNADGPLSSLLNVCR</sequence>
<feature type="region of interest" description="Disordered" evidence="1">
    <location>
        <begin position="1"/>
        <end position="74"/>
    </location>
</feature>
<gene>
    <name evidence="2" type="ORF">CYLTODRAFT_412681</name>
</gene>
<feature type="compositionally biased region" description="Polar residues" evidence="1">
    <location>
        <begin position="20"/>
        <end position="31"/>
    </location>
</feature>
<accession>A0A0D7B563</accession>
<dbReference type="EMBL" id="KN880594">
    <property type="protein sequence ID" value="KIY65345.1"/>
    <property type="molecule type" value="Genomic_DNA"/>
</dbReference>
<keyword evidence="3" id="KW-1185">Reference proteome</keyword>